<comment type="caution">
    <text evidence="1">The sequence shown here is derived from an EMBL/GenBank/DDBJ whole genome shotgun (WGS) entry which is preliminary data.</text>
</comment>
<accession>A0ABQ1DZ43</accession>
<dbReference type="Proteomes" id="UP000620147">
    <property type="component" value="Unassembled WGS sequence"/>
</dbReference>
<dbReference type="EMBL" id="BLYJ01000011">
    <property type="protein sequence ID" value="GFO87994.1"/>
    <property type="molecule type" value="Genomic_DNA"/>
</dbReference>
<evidence type="ECO:0000313" key="1">
    <source>
        <dbReference type="EMBL" id="GFO87994.1"/>
    </source>
</evidence>
<protein>
    <submittedName>
        <fullName evidence="1">Uncharacterized protein</fullName>
    </submittedName>
</protein>
<reference evidence="1 2" key="1">
    <citation type="submission" date="2020-06" db="EMBL/GenBank/DDBJ databases">
        <title>Characterization of fructooligosaccharide metabolism and fructooligosaccharide-degrading enzymes in human commensal butyrate producers.</title>
        <authorList>
            <person name="Tanno H."/>
            <person name="Fujii T."/>
            <person name="Hirano K."/>
            <person name="Maeno S."/>
            <person name="Tonozuka T."/>
            <person name="Sakamoto M."/>
            <person name="Ohkuma M."/>
            <person name="Tochio T."/>
            <person name="Endo A."/>
        </authorList>
    </citation>
    <scope>NUCLEOTIDE SEQUENCE [LARGE SCALE GENOMIC DNA]</scope>
    <source>
        <strain evidence="1 2">JCM 31056</strain>
    </source>
</reference>
<organism evidence="1 2">
    <name type="scientific">Butyricicoccus faecihominis</name>
    <dbReference type="NCBI Taxonomy" id="1712515"/>
    <lineage>
        <taxon>Bacteria</taxon>
        <taxon>Bacillati</taxon>
        <taxon>Bacillota</taxon>
        <taxon>Clostridia</taxon>
        <taxon>Eubacteriales</taxon>
        <taxon>Butyricicoccaceae</taxon>
        <taxon>Butyricicoccus</taxon>
    </lineage>
</organism>
<keyword evidence="2" id="KW-1185">Reference proteome</keyword>
<evidence type="ECO:0000313" key="2">
    <source>
        <dbReference type="Proteomes" id="UP000620147"/>
    </source>
</evidence>
<gene>
    <name evidence="1" type="ORF">BUFA31_11580</name>
</gene>
<proteinExistence type="predicted"/>
<dbReference type="RefSeq" id="WP_188886644.1">
    <property type="nucleotide sequence ID" value="NZ_BLYJ01000011.1"/>
</dbReference>
<name>A0ABQ1DZ43_9FIRM</name>
<sequence length="76" mass="8592">MSAALLSFARMLLEQADIMQKHFGVGNKRVPKFCVSCQYYSFAVNAFVEVVKECDADRYGFILRETQTGSVSRSMN</sequence>